<evidence type="ECO:0000256" key="1">
    <source>
        <dbReference type="SAM" id="MobiDB-lite"/>
    </source>
</evidence>
<dbReference type="SUPFAM" id="SSF49899">
    <property type="entry name" value="Concanavalin A-like lectins/glucanases"/>
    <property type="match status" value="1"/>
</dbReference>
<dbReference type="Proteomes" id="UP000249056">
    <property type="component" value="Unassembled WGS sequence"/>
</dbReference>
<evidence type="ECO:0000313" key="2">
    <source>
        <dbReference type="EMBL" id="RAL62335.1"/>
    </source>
</evidence>
<reference evidence="2 3" key="1">
    <citation type="submission" date="2018-06" db="EMBL/GenBank/DDBJ databases">
        <title>Genome Sequence of the Brown Rot Fungal Pathogen Monilinia fructigena.</title>
        <authorList>
            <person name="Landi L."/>
            <person name="De Miccolis Angelini R.M."/>
            <person name="Pollastro S."/>
            <person name="Abate D."/>
            <person name="Faretra F."/>
            <person name="Romanazzi G."/>
        </authorList>
    </citation>
    <scope>NUCLEOTIDE SEQUENCE [LARGE SCALE GENOMIC DNA]</scope>
    <source>
        <strain evidence="2 3">Mfrg269</strain>
    </source>
</reference>
<keyword evidence="3" id="KW-1185">Reference proteome</keyword>
<dbReference type="EMBL" id="QKRW01000025">
    <property type="protein sequence ID" value="RAL62335.1"/>
    <property type="molecule type" value="Genomic_DNA"/>
</dbReference>
<proteinExistence type="predicted"/>
<gene>
    <name evidence="2" type="ORF">DID88_004901</name>
</gene>
<protein>
    <submittedName>
        <fullName evidence="2">Uncharacterized protein</fullName>
    </submittedName>
</protein>
<accession>A0A395IPU8</accession>
<name>A0A395IPU8_9HELO</name>
<sequence length="182" mass="20460">MSFKSILEKAKAKGEAFAAQHNFQIPGQSTTHTPPPPQPAPQGYYPPPPAQAPSQAHHHGGAPPPIPQNRPSYSAIHPYWTPSFSPHTHVSDNFRHQLGDHGWGNNELQNYVADRENSFHDEHGCLVLRAISSNGRFHKRAFNEPHDSCPRPRKSRRIDYTTLCIWHLAGFLVITPRTIYLA</sequence>
<dbReference type="OrthoDB" id="192832at2759"/>
<dbReference type="Gene3D" id="2.60.120.200">
    <property type="match status" value="1"/>
</dbReference>
<organism evidence="2 3">
    <name type="scientific">Monilinia fructigena</name>
    <dbReference type="NCBI Taxonomy" id="38457"/>
    <lineage>
        <taxon>Eukaryota</taxon>
        <taxon>Fungi</taxon>
        <taxon>Dikarya</taxon>
        <taxon>Ascomycota</taxon>
        <taxon>Pezizomycotina</taxon>
        <taxon>Leotiomycetes</taxon>
        <taxon>Helotiales</taxon>
        <taxon>Sclerotiniaceae</taxon>
        <taxon>Monilinia</taxon>
    </lineage>
</organism>
<comment type="caution">
    <text evidence="2">The sequence shown here is derived from an EMBL/GenBank/DDBJ whole genome shotgun (WGS) entry which is preliminary data.</text>
</comment>
<feature type="compositionally biased region" description="Pro residues" evidence="1">
    <location>
        <begin position="33"/>
        <end position="51"/>
    </location>
</feature>
<dbReference type="InterPro" id="IPR013320">
    <property type="entry name" value="ConA-like_dom_sf"/>
</dbReference>
<feature type="region of interest" description="Disordered" evidence="1">
    <location>
        <begin position="25"/>
        <end position="72"/>
    </location>
</feature>
<dbReference type="AlphaFoldDB" id="A0A395IPU8"/>
<evidence type="ECO:0000313" key="3">
    <source>
        <dbReference type="Proteomes" id="UP000249056"/>
    </source>
</evidence>